<dbReference type="PRINTS" id="PR00176">
    <property type="entry name" value="NANEUSMPORT"/>
</dbReference>
<feature type="transmembrane region" description="Helical" evidence="6">
    <location>
        <begin position="415"/>
        <end position="437"/>
    </location>
</feature>
<feature type="transmembrane region" description="Helical" evidence="6">
    <location>
        <begin position="43"/>
        <end position="65"/>
    </location>
</feature>
<accession>A0A0A2C8P7</accession>
<keyword evidence="4 6" id="KW-1133">Transmembrane helix</keyword>
<evidence type="ECO:0000256" key="3">
    <source>
        <dbReference type="ARBA" id="ARBA00022692"/>
    </source>
</evidence>
<name>A0A0A2C8P7_PROMR</name>
<dbReference type="Proteomes" id="UP000030392">
    <property type="component" value="Unassembled WGS sequence"/>
</dbReference>
<dbReference type="Pfam" id="PF00209">
    <property type="entry name" value="SNF"/>
    <property type="match status" value="2"/>
</dbReference>
<sequence length="441" mass="47622">MQEREQWRSGLGFALAAAGSAVGLGNLWGFAYRSSQGGGLAFLILYVLVVLVVCLPVLVAEMVLGRSTASSPFLAPIKAAGENWKPLGWLFAIASCGILSYYAVIMGWTIDTFFHSLFIGLPSDMTEAGEFFGKISSGNSVFVGQIISLLLTAFVVVAGVRGGIEKLTKWAMPFLFGLLLLLAIWAATLSGAWEGYTSFLLKWDSSQLFDKNTISNAFKQAFFSLSLGIGIMVAYSSYLNRKNHLPKEALRVATLDTAVGLLAGLITFPVVMSFGLKDVISESTVGTLFIALPTGFANLGLLGRLIAAVFFGLAFIAAITSSISLMEVPVSSLMDRLNWSRKKAVWTSTLVIFLIGIPSAISTDFLGKSDAICNTLLILGGLLISILLGWIVPNRYDEDLANSNSNLRVRRYLKFMLRWVSPPVIAIGLYLTVLSTIETFA</sequence>
<feature type="transmembrane region" description="Helical" evidence="6">
    <location>
        <begin position="344"/>
        <end position="363"/>
    </location>
</feature>
<gene>
    <name evidence="7" type="ORF">EV03_0599</name>
</gene>
<dbReference type="PANTHER" id="PTHR42948">
    <property type="entry name" value="TRANSPORTER"/>
    <property type="match status" value="1"/>
</dbReference>
<feature type="transmembrane region" description="Helical" evidence="6">
    <location>
        <begin position="221"/>
        <end position="240"/>
    </location>
</feature>
<comment type="caution">
    <text evidence="7">The sequence shown here is derived from an EMBL/GenBank/DDBJ whole genome shotgun (WGS) entry which is preliminary data.</text>
</comment>
<evidence type="ECO:0000256" key="2">
    <source>
        <dbReference type="ARBA" id="ARBA00022448"/>
    </source>
</evidence>
<feature type="transmembrane region" description="Helical" evidence="6">
    <location>
        <begin position="172"/>
        <end position="193"/>
    </location>
</feature>
<dbReference type="CDD" id="cd10336">
    <property type="entry name" value="SLC6sbd_Tyt1-Like"/>
    <property type="match status" value="1"/>
</dbReference>
<protein>
    <submittedName>
        <fullName evidence="7">Putative sodium-dependent transporter</fullName>
    </submittedName>
</protein>
<feature type="transmembrane region" description="Helical" evidence="6">
    <location>
        <begin position="296"/>
        <end position="323"/>
    </location>
</feature>
<dbReference type="InterPro" id="IPR037272">
    <property type="entry name" value="SNS_sf"/>
</dbReference>
<feature type="transmembrane region" description="Helical" evidence="6">
    <location>
        <begin position="141"/>
        <end position="160"/>
    </location>
</feature>
<keyword evidence="2" id="KW-0813">Transport</keyword>
<dbReference type="AlphaFoldDB" id="A0A0A2C8P7"/>
<feature type="transmembrane region" description="Helical" evidence="6">
    <location>
        <begin position="12"/>
        <end position="31"/>
    </location>
</feature>
<reference evidence="8" key="1">
    <citation type="journal article" date="2014" name="Sci. Data">
        <title>Genomes of diverse isolates of the marine cyanobacterium Prochlorococcus.</title>
        <authorList>
            <person name="Biller S."/>
            <person name="Berube P."/>
            <person name="Thompson J."/>
            <person name="Kelly L."/>
            <person name="Roggensack S."/>
            <person name="Awad L."/>
            <person name="Roache-Johnson K."/>
            <person name="Ding H."/>
            <person name="Giovannoni S.J."/>
            <person name="Moore L.R."/>
            <person name="Chisholm S.W."/>
        </authorList>
    </citation>
    <scope>NUCLEOTIDE SEQUENCE [LARGE SCALE GENOMIC DNA]</scope>
    <source>
        <strain evidence="8">PAC1</strain>
    </source>
</reference>
<comment type="subcellular location">
    <subcellularLocation>
        <location evidence="1">Membrane</location>
        <topology evidence="1">Multi-pass membrane protein</topology>
    </subcellularLocation>
</comment>
<dbReference type="EMBL" id="JNAX01000007">
    <property type="protein sequence ID" value="KGG21265.1"/>
    <property type="molecule type" value="Genomic_DNA"/>
</dbReference>
<evidence type="ECO:0000256" key="5">
    <source>
        <dbReference type="ARBA" id="ARBA00023136"/>
    </source>
</evidence>
<feature type="transmembrane region" description="Helical" evidence="6">
    <location>
        <begin position="86"/>
        <end position="110"/>
    </location>
</feature>
<dbReference type="GO" id="GO:0016020">
    <property type="term" value="C:membrane"/>
    <property type="evidence" value="ECO:0007669"/>
    <property type="project" value="UniProtKB-SubCell"/>
</dbReference>
<dbReference type="PROSITE" id="PS50267">
    <property type="entry name" value="NA_NEUROTRAN_SYMP_3"/>
    <property type="match status" value="1"/>
</dbReference>
<evidence type="ECO:0000256" key="6">
    <source>
        <dbReference type="SAM" id="Phobius"/>
    </source>
</evidence>
<evidence type="ECO:0000256" key="4">
    <source>
        <dbReference type="ARBA" id="ARBA00022989"/>
    </source>
</evidence>
<keyword evidence="3 6" id="KW-0812">Transmembrane</keyword>
<organism evidence="7 8">
    <name type="scientific">Prochlorococcus marinus str. PAC1</name>
    <dbReference type="NCBI Taxonomy" id="59924"/>
    <lineage>
        <taxon>Bacteria</taxon>
        <taxon>Bacillati</taxon>
        <taxon>Cyanobacteriota</taxon>
        <taxon>Cyanophyceae</taxon>
        <taxon>Synechococcales</taxon>
        <taxon>Prochlorococcaceae</taxon>
        <taxon>Prochlorococcus</taxon>
    </lineage>
</organism>
<proteinExistence type="predicted"/>
<keyword evidence="5 6" id="KW-0472">Membrane</keyword>
<feature type="transmembrane region" description="Helical" evidence="6">
    <location>
        <begin position="252"/>
        <end position="276"/>
    </location>
</feature>
<dbReference type="SUPFAM" id="SSF161070">
    <property type="entry name" value="SNF-like"/>
    <property type="match status" value="1"/>
</dbReference>
<dbReference type="RefSeq" id="WP_036904986.1">
    <property type="nucleotide sequence ID" value="NZ_CP138967.1"/>
</dbReference>
<dbReference type="NCBIfam" id="NF037979">
    <property type="entry name" value="Na_transp"/>
    <property type="match status" value="1"/>
</dbReference>
<dbReference type="PANTHER" id="PTHR42948:SF1">
    <property type="entry name" value="TRANSPORTER"/>
    <property type="match status" value="1"/>
</dbReference>
<dbReference type="InterPro" id="IPR000175">
    <property type="entry name" value="Na/ntran_symport"/>
</dbReference>
<evidence type="ECO:0000313" key="8">
    <source>
        <dbReference type="Proteomes" id="UP000030392"/>
    </source>
</evidence>
<dbReference type="InterPro" id="IPR047218">
    <property type="entry name" value="YocR/YhdH-like"/>
</dbReference>
<feature type="transmembrane region" description="Helical" evidence="6">
    <location>
        <begin position="375"/>
        <end position="394"/>
    </location>
</feature>
<evidence type="ECO:0000313" key="7">
    <source>
        <dbReference type="EMBL" id="KGG21265.1"/>
    </source>
</evidence>
<evidence type="ECO:0000256" key="1">
    <source>
        <dbReference type="ARBA" id="ARBA00004141"/>
    </source>
</evidence>